<dbReference type="SUPFAM" id="SSF117281">
    <property type="entry name" value="Kelch motif"/>
    <property type="match status" value="1"/>
</dbReference>
<proteinExistence type="predicted"/>
<evidence type="ECO:0000313" key="1">
    <source>
        <dbReference type="EMBL" id="RIB05847.1"/>
    </source>
</evidence>
<gene>
    <name evidence="1" type="ORF">C2G38_2218549</name>
</gene>
<sequence>MCMGFCTDGFTPGGRSGHESVLIGNKLYIMGGLIQYYKIQHLTSTSPMLYGISKGAALAGGITKSHIFLIGEARQDIKIPHWNMTDQFVYVYYENSQIWEIVKGAQPTRRSSTSVAIDQFGVAYIFGGKMETDMASDADILYNELYSFDTETLL</sequence>
<dbReference type="Proteomes" id="UP000266673">
    <property type="component" value="Unassembled WGS sequence"/>
</dbReference>
<comment type="caution">
    <text evidence="1">The sequence shown here is derived from an EMBL/GenBank/DDBJ whole genome shotgun (WGS) entry which is preliminary data.</text>
</comment>
<accession>A0A397U9W5</accession>
<dbReference type="AlphaFoldDB" id="A0A397U9W5"/>
<evidence type="ECO:0000313" key="2">
    <source>
        <dbReference type="Proteomes" id="UP000266673"/>
    </source>
</evidence>
<dbReference type="OrthoDB" id="2421692at2759"/>
<organism evidence="1 2">
    <name type="scientific">Gigaspora rosea</name>
    <dbReference type="NCBI Taxonomy" id="44941"/>
    <lineage>
        <taxon>Eukaryota</taxon>
        <taxon>Fungi</taxon>
        <taxon>Fungi incertae sedis</taxon>
        <taxon>Mucoromycota</taxon>
        <taxon>Glomeromycotina</taxon>
        <taxon>Glomeromycetes</taxon>
        <taxon>Diversisporales</taxon>
        <taxon>Gigasporaceae</taxon>
        <taxon>Gigaspora</taxon>
    </lineage>
</organism>
<name>A0A397U9W5_9GLOM</name>
<dbReference type="EMBL" id="QKWP01001909">
    <property type="protein sequence ID" value="RIB05847.1"/>
    <property type="molecule type" value="Genomic_DNA"/>
</dbReference>
<reference evidence="1 2" key="1">
    <citation type="submission" date="2018-06" db="EMBL/GenBank/DDBJ databases">
        <title>Comparative genomics reveals the genomic features of Rhizophagus irregularis, R. cerebriforme, R. diaphanum and Gigaspora rosea, and their symbiotic lifestyle signature.</title>
        <authorList>
            <person name="Morin E."/>
            <person name="San Clemente H."/>
            <person name="Chen E.C.H."/>
            <person name="De La Providencia I."/>
            <person name="Hainaut M."/>
            <person name="Kuo A."/>
            <person name="Kohler A."/>
            <person name="Murat C."/>
            <person name="Tang N."/>
            <person name="Roy S."/>
            <person name="Loubradou J."/>
            <person name="Henrissat B."/>
            <person name="Grigoriev I.V."/>
            <person name="Corradi N."/>
            <person name="Roux C."/>
            <person name="Martin F.M."/>
        </authorList>
    </citation>
    <scope>NUCLEOTIDE SEQUENCE [LARGE SCALE GENOMIC DNA]</scope>
    <source>
        <strain evidence="1 2">DAOM 194757</strain>
    </source>
</reference>
<dbReference type="InterPro" id="IPR015915">
    <property type="entry name" value="Kelch-typ_b-propeller"/>
</dbReference>
<protein>
    <submittedName>
        <fullName evidence="1">Uncharacterized protein</fullName>
    </submittedName>
</protein>
<dbReference type="Gene3D" id="2.120.10.80">
    <property type="entry name" value="Kelch-type beta propeller"/>
    <property type="match status" value="1"/>
</dbReference>
<keyword evidence="2" id="KW-1185">Reference proteome</keyword>